<accession>A0A1I7Z4N9</accession>
<sequence>MVTILSHALPDLFLKHFFRTVARMMLVFPNTPKAEIITTRMEANRSNAVMTQKRKPSARILYESSNVGLVKFRDLRHCVPDQIYSMPSYLFPLSKLGELVTPPMNNVTALVFTQTNEDRWRSVDRAALCLITG</sequence>
<evidence type="ECO:0000313" key="1">
    <source>
        <dbReference type="Proteomes" id="UP000095287"/>
    </source>
</evidence>
<protein>
    <submittedName>
        <fullName evidence="2">Uncharacterized protein</fullName>
    </submittedName>
</protein>
<dbReference type="AlphaFoldDB" id="A0A1I7Z4N9"/>
<organism evidence="1 2">
    <name type="scientific">Steinernema glaseri</name>
    <dbReference type="NCBI Taxonomy" id="37863"/>
    <lineage>
        <taxon>Eukaryota</taxon>
        <taxon>Metazoa</taxon>
        <taxon>Ecdysozoa</taxon>
        <taxon>Nematoda</taxon>
        <taxon>Chromadorea</taxon>
        <taxon>Rhabditida</taxon>
        <taxon>Tylenchina</taxon>
        <taxon>Panagrolaimomorpha</taxon>
        <taxon>Strongyloidoidea</taxon>
        <taxon>Steinernematidae</taxon>
        <taxon>Steinernema</taxon>
    </lineage>
</organism>
<reference evidence="2" key="1">
    <citation type="submission" date="2016-11" db="UniProtKB">
        <authorList>
            <consortium name="WormBaseParasite"/>
        </authorList>
    </citation>
    <scope>IDENTIFICATION</scope>
</reference>
<keyword evidence="1" id="KW-1185">Reference proteome</keyword>
<dbReference type="Proteomes" id="UP000095287">
    <property type="component" value="Unplaced"/>
</dbReference>
<evidence type="ECO:0000313" key="2">
    <source>
        <dbReference type="WBParaSite" id="L893_g22793.t1"/>
    </source>
</evidence>
<name>A0A1I7Z4N9_9BILA</name>
<dbReference type="WBParaSite" id="L893_g22793.t1">
    <property type="protein sequence ID" value="L893_g22793.t1"/>
    <property type="gene ID" value="L893_g22793"/>
</dbReference>
<proteinExistence type="predicted"/>